<dbReference type="EMBL" id="JAAPAO010000177">
    <property type="protein sequence ID" value="KAF4669139.1"/>
    <property type="molecule type" value="Genomic_DNA"/>
</dbReference>
<dbReference type="AlphaFoldDB" id="A0A7J6MC58"/>
<keyword evidence="3" id="KW-1185">Reference proteome</keyword>
<organism evidence="2 3">
    <name type="scientific">Perkinsus chesapeaki</name>
    <name type="common">Clam parasite</name>
    <name type="synonym">Perkinsus andrewsi</name>
    <dbReference type="NCBI Taxonomy" id="330153"/>
    <lineage>
        <taxon>Eukaryota</taxon>
        <taxon>Sar</taxon>
        <taxon>Alveolata</taxon>
        <taxon>Perkinsozoa</taxon>
        <taxon>Perkinsea</taxon>
        <taxon>Perkinsida</taxon>
        <taxon>Perkinsidae</taxon>
        <taxon>Perkinsus</taxon>
    </lineage>
</organism>
<proteinExistence type="predicted"/>
<feature type="signal peptide" evidence="1">
    <location>
        <begin position="1"/>
        <end position="27"/>
    </location>
</feature>
<comment type="caution">
    <text evidence="2">The sequence shown here is derived from an EMBL/GenBank/DDBJ whole genome shotgun (WGS) entry which is preliminary data.</text>
</comment>
<gene>
    <name evidence="2" type="ORF">FOL47_002702</name>
</gene>
<evidence type="ECO:0000313" key="3">
    <source>
        <dbReference type="Proteomes" id="UP000591131"/>
    </source>
</evidence>
<feature type="chain" id="PRO_5029618611" evidence="1">
    <location>
        <begin position="28"/>
        <end position="167"/>
    </location>
</feature>
<dbReference type="OrthoDB" id="437870at2759"/>
<protein>
    <submittedName>
        <fullName evidence="2">Uncharacterized protein</fullName>
    </submittedName>
</protein>
<dbReference type="Proteomes" id="UP000591131">
    <property type="component" value="Unassembled WGS sequence"/>
</dbReference>
<name>A0A7J6MC58_PERCH</name>
<keyword evidence="1" id="KW-0732">Signal</keyword>
<reference evidence="2 3" key="1">
    <citation type="submission" date="2020-04" db="EMBL/GenBank/DDBJ databases">
        <title>Perkinsus chesapeaki whole genome sequence.</title>
        <authorList>
            <person name="Bogema D.R."/>
        </authorList>
    </citation>
    <scope>NUCLEOTIDE SEQUENCE [LARGE SCALE GENOMIC DNA]</scope>
    <source>
        <strain evidence="2">ATCC PRA-425</strain>
    </source>
</reference>
<evidence type="ECO:0000256" key="1">
    <source>
        <dbReference type="SAM" id="SignalP"/>
    </source>
</evidence>
<sequence length="167" mass="18031">MASFAVFLRRLSLPVMFFVMMLTSGQAVLDRNTAAESLGCNESVGIEPVTTTTSIPATAAVRTTSASPTSYNFLYSTSSSPYRVAAEESTRTSQWSDESASVGVASVSMPEEIEELVNSLQARQAMKYSSSRRIRGDTRPGQESTDIFDILKVIEAREGVEGLGVKN</sequence>
<accession>A0A7J6MC58</accession>
<evidence type="ECO:0000313" key="2">
    <source>
        <dbReference type="EMBL" id="KAF4669139.1"/>
    </source>
</evidence>